<reference evidence="1 2" key="1">
    <citation type="submission" date="2024-03" db="EMBL/GenBank/DDBJ databases">
        <title>A high-quality draft genome sequence of Diaporthe vaccinii, a causative agent of upright dieback and viscid rot disease in cranberry plants.</title>
        <authorList>
            <person name="Sarrasin M."/>
            <person name="Lang B.F."/>
            <person name="Burger G."/>
        </authorList>
    </citation>
    <scope>NUCLEOTIDE SEQUENCE [LARGE SCALE GENOMIC DNA]</scope>
    <source>
        <strain evidence="1 2">IS7</strain>
    </source>
</reference>
<evidence type="ECO:0000313" key="1">
    <source>
        <dbReference type="EMBL" id="KAL2279512.1"/>
    </source>
</evidence>
<organism evidence="1 2">
    <name type="scientific">Diaporthe vaccinii</name>
    <dbReference type="NCBI Taxonomy" id="105482"/>
    <lineage>
        <taxon>Eukaryota</taxon>
        <taxon>Fungi</taxon>
        <taxon>Dikarya</taxon>
        <taxon>Ascomycota</taxon>
        <taxon>Pezizomycotina</taxon>
        <taxon>Sordariomycetes</taxon>
        <taxon>Sordariomycetidae</taxon>
        <taxon>Diaporthales</taxon>
        <taxon>Diaporthaceae</taxon>
        <taxon>Diaporthe</taxon>
        <taxon>Diaporthe eres species complex</taxon>
    </lineage>
</organism>
<accession>A0ABR4EAS5</accession>
<proteinExistence type="predicted"/>
<keyword evidence="2" id="KW-1185">Reference proteome</keyword>
<sequence>MLALCPLNLVLEFRKLSRHPAVLPPILLHIQSTQWPLTSTTTGPESRFRFPSKPNFFQAPLNAKPHVKWSPNPGTIDNKAHVTDHTHQQPMKPVAVRYSYAGSASITCLRIGWISSLDLRPTDVQFGARGTGTGAVLHELVAFNAADRGVGSGWTEERESLLAFRCELSPSRCYC</sequence>
<name>A0ABR4EAS5_9PEZI</name>
<dbReference type="Proteomes" id="UP001600888">
    <property type="component" value="Unassembled WGS sequence"/>
</dbReference>
<gene>
    <name evidence="1" type="ORF">FJTKL_13388</name>
</gene>
<dbReference type="EMBL" id="JBAWTH010000075">
    <property type="protein sequence ID" value="KAL2279512.1"/>
    <property type="molecule type" value="Genomic_DNA"/>
</dbReference>
<protein>
    <submittedName>
        <fullName evidence="1">Uncharacterized protein</fullName>
    </submittedName>
</protein>
<evidence type="ECO:0000313" key="2">
    <source>
        <dbReference type="Proteomes" id="UP001600888"/>
    </source>
</evidence>
<comment type="caution">
    <text evidence="1">The sequence shown here is derived from an EMBL/GenBank/DDBJ whole genome shotgun (WGS) entry which is preliminary data.</text>
</comment>